<keyword evidence="5" id="KW-0408">Iron</keyword>
<keyword evidence="3" id="KW-0479">Metal-binding</keyword>
<evidence type="ECO:0000256" key="2">
    <source>
        <dbReference type="ARBA" id="ARBA00022617"/>
    </source>
</evidence>
<dbReference type="AlphaFoldDB" id="W7ISG1"/>
<accession>W7ISG1</accession>
<keyword evidence="2" id="KW-0349">Heme</keyword>
<evidence type="ECO:0000256" key="3">
    <source>
        <dbReference type="ARBA" id="ARBA00022723"/>
    </source>
</evidence>
<comment type="caution">
    <text evidence="7">The sequence shown here is derived from an EMBL/GenBank/DDBJ whole genome shotgun (WGS) entry which is preliminary data.</text>
</comment>
<dbReference type="PRINTS" id="PR00359">
    <property type="entry name" value="BP450"/>
</dbReference>
<protein>
    <submittedName>
        <fullName evidence="7">Putative cytochrome P450 hydroxylase</fullName>
    </submittedName>
</protein>
<comment type="similarity">
    <text evidence="1">Belongs to the cytochrome P450 family.</text>
</comment>
<sequence>MTTTKDLPWLGAQRPVIGRLNSMIREARDLGPVVKVRTLAGDEAWLVTRYAELRQLLLDDRLGASHKDTANRPRYLDNPLFDMGVLSNDPAVAAQIHTRMRTSLTPHFSAKRMKALQAGIVERVNELLDGILATGSPADLHRQLSVPVSFLVLCDLLGLPDPERFMVMLSTAGDVADSDKAEGGQLVLFDYLLELVRYKKATPGDDLISALCEAGIDDDFVTKLIAITSFSYLVTPKNLSAGIALFAEHPEQRELVIADPDLMAGAVEEVVRMSKTSESCQPRYASADIDIAGVTIRTGDLVLSDHYAAGFDDLVFEFPERFDVTRSPNPHMAFSYGSWYCIGAPLARLEIREVLSALFTRIPDYRLAVPIDDIPMISDLQLGGGIAELPVAW</sequence>
<dbReference type="InterPro" id="IPR002397">
    <property type="entry name" value="Cyt_P450_B"/>
</dbReference>
<organism evidence="7 8">
    <name type="scientific">Actinokineospora spheciospongiae</name>
    <dbReference type="NCBI Taxonomy" id="909613"/>
    <lineage>
        <taxon>Bacteria</taxon>
        <taxon>Bacillati</taxon>
        <taxon>Actinomycetota</taxon>
        <taxon>Actinomycetes</taxon>
        <taxon>Pseudonocardiales</taxon>
        <taxon>Pseudonocardiaceae</taxon>
        <taxon>Actinokineospora</taxon>
    </lineage>
</organism>
<dbReference type="Pfam" id="PF00067">
    <property type="entry name" value="p450"/>
    <property type="match status" value="1"/>
</dbReference>
<keyword evidence="6" id="KW-0503">Monooxygenase</keyword>
<gene>
    <name evidence="7" type="ORF">UO65_5317</name>
</gene>
<keyword evidence="4" id="KW-0560">Oxidoreductase</keyword>
<dbReference type="SUPFAM" id="SSF48264">
    <property type="entry name" value="Cytochrome P450"/>
    <property type="match status" value="1"/>
</dbReference>
<dbReference type="STRING" id="909613.UO65_5317"/>
<dbReference type="Gene3D" id="1.10.630.10">
    <property type="entry name" value="Cytochrome P450"/>
    <property type="match status" value="1"/>
</dbReference>
<dbReference type="RefSeq" id="WP_035287537.1">
    <property type="nucleotide sequence ID" value="NZ_AYXG01000206.1"/>
</dbReference>
<dbReference type="FunFam" id="1.10.630.10:FF:000018">
    <property type="entry name" value="Cytochrome P450 monooxygenase"/>
    <property type="match status" value="1"/>
</dbReference>
<dbReference type="GO" id="GO:0005506">
    <property type="term" value="F:iron ion binding"/>
    <property type="evidence" value="ECO:0007669"/>
    <property type="project" value="InterPro"/>
</dbReference>
<evidence type="ECO:0000256" key="5">
    <source>
        <dbReference type="ARBA" id="ARBA00023004"/>
    </source>
</evidence>
<dbReference type="GO" id="GO:0016705">
    <property type="term" value="F:oxidoreductase activity, acting on paired donors, with incorporation or reduction of molecular oxygen"/>
    <property type="evidence" value="ECO:0007669"/>
    <property type="project" value="InterPro"/>
</dbReference>
<evidence type="ECO:0000313" key="8">
    <source>
        <dbReference type="Proteomes" id="UP000019277"/>
    </source>
</evidence>
<evidence type="ECO:0000256" key="1">
    <source>
        <dbReference type="ARBA" id="ARBA00010617"/>
    </source>
</evidence>
<dbReference type="PANTHER" id="PTHR46696:SF1">
    <property type="entry name" value="CYTOCHROME P450 YJIB-RELATED"/>
    <property type="match status" value="1"/>
</dbReference>
<dbReference type="InterPro" id="IPR001128">
    <property type="entry name" value="Cyt_P450"/>
</dbReference>
<reference evidence="7 8" key="1">
    <citation type="journal article" date="2014" name="Genome Announc.">
        <title>Draft Genome Sequence of the Antitrypanosomally Active Sponge-Associated Bacterium Actinokineospora sp. Strain EG49.</title>
        <authorList>
            <person name="Harjes J."/>
            <person name="Ryu T."/>
            <person name="Abdelmohsen U.R."/>
            <person name="Moitinho-Silva L."/>
            <person name="Horn H."/>
            <person name="Ravasi T."/>
            <person name="Hentschel U."/>
        </authorList>
    </citation>
    <scope>NUCLEOTIDE SEQUENCE [LARGE SCALE GENOMIC DNA]</scope>
    <source>
        <strain evidence="7 8">EG49</strain>
    </source>
</reference>
<dbReference type="GO" id="GO:0020037">
    <property type="term" value="F:heme binding"/>
    <property type="evidence" value="ECO:0007669"/>
    <property type="project" value="InterPro"/>
</dbReference>
<dbReference type="GO" id="GO:0004497">
    <property type="term" value="F:monooxygenase activity"/>
    <property type="evidence" value="ECO:0007669"/>
    <property type="project" value="UniProtKB-KW"/>
</dbReference>
<dbReference type="EMBL" id="AYXG01000206">
    <property type="protein sequence ID" value="EWC59371.1"/>
    <property type="molecule type" value="Genomic_DNA"/>
</dbReference>
<evidence type="ECO:0000256" key="6">
    <source>
        <dbReference type="ARBA" id="ARBA00023033"/>
    </source>
</evidence>
<keyword evidence="8" id="KW-1185">Reference proteome</keyword>
<proteinExistence type="inferred from homology"/>
<dbReference type="Proteomes" id="UP000019277">
    <property type="component" value="Unassembled WGS sequence"/>
</dbReference>
<dbReference type="OrthoDB" id="3804058at2"/>
<dbReference type="PANTHER" id="PTHR46696">
    <property type="entry name" value="P450, PUTATIVE (EUROFUNG)-RELATED"/>
    <property type="match status" value="1"/>
</dbReference>
<evidence type="ECO:0000256" key="4">
    <source>
        <dbReference type="ARBA" id="ARBA00023002"/>
    </source>
</evidence>
<name>W7ISG1_9PSEU</name>
<dbReference type="InterPro" id="IPR036396">
    <property type="entry name" value="Cyt_P450_sf"/>
</dbReference>
<dbReference type="PATRIC" id="fig|909613.9.peg.5311"/>
<dbReference type="eggNOG" id="COG2124">
    <property type="taxonomic scope" value="Bacteria"/>
</dbReference>
<evidence type="ECO:0000313" key="7">
    <source>
        <dbReference type="EMBL" id="EWC59371.1"/>
    </source>
</evidence>